<dbReference type="GO" id="GO:0005525">
    <property type="term" value="F:GTP binding"/>
    <property type="evidence" value="ECO:0007669"/>
    <property type="project" value="InterPro"/>
</dbReference>
<dbReference type="PANTHER" id="PTHR14143">
    <property type="entry name" value="INTERFERON-INDUCIBLE GTPASE FAMILY MEMBER"/>
    <property type="match status" value="1"/>
</dbReference>
<dbReference type="Proteomes" id="UP000663870">
    <property type="component" value="Unassembled WGS sequence"/>
</dbReference>
<evidence type="ECO:0000313" key="5">
    <source>
        <dbReference type="Proteomes" id="UP000663854"/>
    </source>
</evidence>
<dbReference type="Proteomes" id="UP000663854">
    <property type="component" value="Unassembled WGS sequence"/>
</dbReference>
<comment type="similarity">
    <text evidence="1">Belongs to the TRAFAC class dynamin-like GTPase superfamily. IRG family.</text>
</comment>
<comment type="caution">
    <text evidence="3">The sequence shown here is derived from an EMBL/GenBank/DDBJ whole genome shotgun (WGS) entry which is preliminary data.</text>
</comment>
<feature type="domain" description="IRG-type G" evidence="2">
    <location>
        <begin position="66"/>
        <end position="270"/>
    </location>
</feature>
<evidence type="ECO:0000313" key="4">
    <source>
        <dbReference type="EMBL" id="CAF1258673.1"/>
    </source>
</evidence>
<dbReference type="PROSITE" id="PS51716">
    <property type="entry name" value="G_IRG"/>
    <property type="match status" value="1"/>
</dbReference>
<sequence>MAFLIPLAATPWGAAIIGGTVTFAATKIIGYFTKPPPSPPPPPSPEITQQELIKSAREKLGMEVEKQYNFAVCGCSGTGKSTFINSVRGIQDIAYNSGFVYAIDGPAPTGISETTQAPARYRWPNNVFPYLTIWDLPGGNTQTHPAETYFEDKVLYAFDCLLLLKYGRFTQLDIDIYRKAVKCNIPIAIVMTKGDVDIDNEAKLRFSRPFRKLSKNECKILIEETTRKLKCDATNELVKAGCPEPPDNSMFVVAAQSYRDQLLALLEENDFPPLETEKLFEACSNIAVYRRSSQ</sequence>
<dbReference type="InterPro" id="IPR027417">
    <property type="entry name" value="P-loop_NTPase"/>
</dbReference>
<dbReference type="EMBL" id="CAJNOH010000406">
    <property type="protein sequence ID" value="CAF1030882.1"/>
    <property type="molecule type" value="Genomic_DNA"/>
</dbReference>
<reference evidence="3" key="1">
    <citation type="submission" date="2021-02" db="EMBL/GenBank/DDBJ databases">
        <authorList>
            <person name="Nowell W R."/>
        </authorList>
    </citation>
    <scope>NUCLEOTIDE SEQUENCE</scope>
</reference>
<organism evidence="3 5">
    <name type="scientific">Rotaria sordida</name>
    <dbReference type="NCBI Taxonomy" id="392033"/>
    <lineage>
        <taxon>Eukaryota</taxon>
        <taxon>Metazoa</taxon>
        <taxon>Spiralia</taxon>
        <taxon>Gnathifera</taxon>
        <taxon>Rotifera</taxon>
        <taxon>Eurotatoria</taxon>
        <taxon>Bdelloidea</taxon>
        <taxon>Philodinida</taxon>
        <taxon>Philodinidae</taxon>
        <taxon>Rotaria</taxon>
    </lineage>
</organism>
<accession>A0A814J078</accession>
<dbReference type="SUPFAM" id="SSF52540">
    <property type="entry name" value="P-loop containing nucleoside triphosphate hydrolases"/>
    <property type="match status" value="1"/>
</dbReference>
<evidence type="ECO:0000256" key="1">
    <source>
        <dbReference type="ARBA" id="ARBA00005429"/>
    </source>
</evidence>
<dbReference type="EMBL" id="CAJNOL010000989">
    <property type="protein sequence ID" value="CAF1258673.1"/>
    <property type="molecule type" value="Genomic_DNA"/>
</dbReference>
<dbReference type="AlphaFoldDB" id="A0A814J078"/>
<dbReference type="Pfam" id="PF05049">
    <property type="entry name" value="IIGP"/>
    <property type="match status" value="1"/>
</dbReference>
<proteinExistence type="inferred from homology"/>
<dbReference type="Gene3D" id="3.40.50.300">
    <property type="entry name" value="P-loop containing nucleotide triphosphate hydrolases"/>
    <property type="match status" value="1"/>
</dbReference>
<dbReference type="InterPro" id="IPR030385">
    <property type="entry name" value="G_IRG_dom"/>
</dbReference>
<evidence type="ECO:0000313" key="6">
    <source>
        <dbReference type="Proteomes" id="UP000663870"/>
    </source>
</evidence>
<keyword evidence="6" id="KW-1185">Reference proteome</keyword>
<name>A0A814J078_9BILA</name>
<gene>
    <name evidence="4" type="ORF">JXQ802_LOCUS27363</name>
    <name evidence="3" type="ORF">PYM288_LOCUS16128</name>
</gene>
<dbReference type="InterPro" id="IPR007743">
    <property type="entry name" value="Immunity-related_GTPase-like"/>
</dbReference>
<evidence type="ECO:0000313" key="3">
    <source>
        <dbReference type="EMBL" id="CAF1030882.1"/>
    </source>
</evidence>
<protein>
    <recommendedName>
        <fullName evidence="2">IRG-type G domain-containing protein</fullName>
    </recommendedName>
</protein>
<evidence type="ECO:0000259" key="2">
    <source>
        <dbReference type="PROSITE" id="PS51716"/>
    </source>
</evidence>
<dbReference type="GO" id="GO:0016020">
    <property type="term" value="C:membrane"/>
    <property type="evidence" value="ECO:0007669"/>
    <property type="project" value="InterPro"/>
</dbReference>
<dbReference type="PANTHER" id="PTHR14143:SF1">
    <property type="entry name" value="IRG-TYPE G DOMAIN-CONTAINING PROTEIN"/>
    <property type="match status" value="1"/>
</dbReference>